<dbReference type="PANTHER" id="PTHR43776">
    <property type="entry name" value="TRANSPORT ATP-BINDING PROTEIN"/>
    <property type="match status" value="1"/>
</dbReference>
<evidence type="ECO:0000256" key="1">
    <source>
        <dbReference type="ARBA" id="ARBA00005417"/>
    </source>
</evidence>
<protein>
    <submittedName>
        <fullName evidence="6">ABC transporter ATP-binding protein</fullName>
    </submittedName>
</protein>
<name>A0A4D7BEG7_9HYPH</name>
<dbReference type="InterPro" id="IPR003593">
    <property type="entry name" value="AAA+_ATPase"/>
</dbReference>
<keyword evidence="7" id="KW-1185">Reference proteome</keyword>
<evidence type="ECO:0000313" key="6">
    <source>
        <dbReference type="EMBL" id="QCI68338.1"/>
    </source>
</evidence>
<dbReference type="SUPFAM" id="SSF52540">
    <property type="entry name" value="P-loop containing nucleoside triphosphate hydrolases"/>
    <property type="match status" value="2"/>
</dbReference>
<keyword evidence="4 6" id="KW-0067">ATP-binding</keyword>
<dbReference type="InterPro" id="IPR050319">
    <property type="entry name" value="ABC_transp_ATP-bind"/>
</dbReference>
<dbReference type="RefSeq" id="WP_136963757.1">
    <property type="nucleotide sequence ID" value="NZ_CP039690.1"/>
</dbReference>
<organism evidence="6 7">
    <name type="scientific">Phreatobacter stygius</name>
    <dbReference type="NCBI Taxonomy" id="1940610"/>
    <lineage>
        <taxon>Bacteria</taxon>
        <taxon>Pseudomonadati</taxon>
        <taxon>Pseudomonadota</taxon>
        <taxon>Alphaproteobacteria</taxon>
        <taxon>Hyphomicrobiales</taxon>
        <taxon>Phreatobacteraceae</taxon>
        <taxon>Phreatobacter</taxon>
    </lineage>
</organism>
<reference evidence="6 7" key="1">
    <citation type="submission" date="2019-04" db="EMBL/GenBank/DDBJ databases">
        <title>Phreatobacter aquaticus sp. nov.</title>
        <authorList>
            <person name="Choi A."/>
        </authorList>
    </citation>
    <scope>NUCLEOTIDE SEQUENCE [LARGE SCALE GENOMIC DNA]</scope>
    <source>
        <strain evidence="6 7">KCTC 52518</strain>
    </source>
</reference>
<dbReference type="PROSITE" id="PS00211">
    <property type="entry name" value="ABC_TRANSPORTER_1"/>
    <property type="match status" value="2"/>
</dbReference>
<keyword evidence="3" id="KW-0547">Nucleotide-binding</keyword>
<dbReference type="InterPro" id="IPR017871">
    <property type="entry name" value="ABC_transporter-like_CS"/>
</dbReference>
<dbReference type="PROSITE" id="PS50893">
    <property type="entry name" value="ABC_TRANSPORTER_2"/>
    <property type="match status" value="2"/>
</dbReference>
<comment type="similarity">
    <text evidence="1">Belongs to the ABC transporter superfamily.</text>
</comment>
<dbReference type="InterPro" id="IPR027417">
    <property type="entry name" value="P-loop_NTPase"/>
</dbReference>
<dbReference type="NCBIfam" id="NF008453">
    <property type="entry name" value="PRK11308.1"/>
    <property type="match status" value="2"/>
</dbReference>
<dbReference type="EMBL" id="CP039690">
    <property type="protein sequence ID" value="QCI68338.1"/>
    <property type="molecule type" value="Genomic_DNA"/>
</dbReference>
<sequence length="540" mass="57149">MSTPVLEVRDLVIRSAARVVVDRLSFTLHAGRTLALIGESGSGKSSTAAAIMGLLPAGLSIAPGSHVALDGATLQPDDEAAMRPLRGRAMAMVFQDPMSCLNPTMAVGGQIDEALRRSGSAAASARRVRAAALLEAVELTNPGAVLRRYPHELSGGQQQRVMLAMALAAEPKLLIADEPTSALDASVQADILALLERLQAKFGMAMLFITHDLGAAARLAHDVIVLQAGSAVEQGPARRVLERPDHPYARSLVSVRRMLATPPAPDPIDRPLVLSVDDLRFDYPARRLFDRRFRALDGVSLTLAAGKTLGILGESGSGKSTLAGLVAGLVQGASGDIRLFGTSLAAHGFRMPPALRPRCQIVFQNPYGALNPRLTVEAAMREPLQLLRIGSAAEHRTSIIETLEAVGLGAEHLGCYPHQLSGGQRQRICIARALLSKPDLLVCDEIVSALDATIQVQVLTTLKRLQQERGFAMLFIGHDIEVVRWVADDIAVMHLGRVVDHGPAARVVSQPSGAYARHLMASVASGKPAATLPDAAPAAA</sequence>
<evidence type="ECO:0000313" key="7">
    <source>
        <dbReference type="Proteomes" id="UP000298781"/>
    </source>
</evidence>
<dbReference type="NCBIfam" id="NF007739">
    <property type="entry name" value="PRK10419.1"/>
    <property type="match status" value="2"/>
</dbReference>
<dbReference type="Pfam" id="PF00005">
    <property type="entry name" value="ABC_tran"/>
    <property type="match status" value="2"/>
</dbReference>
<evidence type="ECO:0000256" key="3">
    <source>
        <dbReference type="ARBA" id="ARBA00022741"/>
    </source>
</evidence>
<proteinExistence type="inferred from homology"/>
<evidence type="ECO:0000256" key="2">
    <source>
        <dbReference type="ARBA" id="ARBA00022448"/>
    </source>
</evidence>
<feature type="domain" description="ABC transporter" evidence="5">
    <location>
        <begin position="6"/>
        <end position="253"/>
    </location>
</feature>
<dbReference type="PANTHER" id="PTHR43776:SF7">
    <property type="entry name" value="D,D-DIPEPTIDE TRANSPORT ATP-BINDING PROTEIN DDPF-RELATED"/>
    <property type="match status" value="1"/>
</dbReference>
<dbReference type="GO" id="GO:0055085">
    <property type="term" value="P:transmembrane transport"/>
    <property type="evidence" value="ECO:0007669"/>
    <property type="project" value="UniProtKB-ARBA"/>
</dbReference>
<dbReference type="GO" id="GO:0016887">
    <property type="term" value="F:ATP hydrolysis activity"/>
    <property type="evidence" value="ECO:0007669"/>
    <property type="project" value="InterPro"/>
</dbReference>
<dbReference type="KEGG" id="pstg:E8M01_31400"/>
<dbReference type="Gene3D" id="3.40.50.300">
    <property type="entry name" value="P-loop containing nucleotide triphosphate hydrolases"/>
    <property type="match status" value="2"/>
</dbReference>
<dbReference type="GO" id="GO:0005524">
    <property type="term" value="F:ATP binding"/>
    <property type="evidence" value="ECO:0007669"/>
    <property type="project" value="UniProtKB-KW"/>
</dbReference>
<dbReference type="Proteomes" id="UP000298781">
    <property type="component" value="Chromosome"/>
</dbReference>
<evidence type="ECO:0000256" key="4">
    <source>
        <dbReference type="ARBA" id="ARBA00022840"/>
    </source>
</evidence>
<evidence type="ECO:0000259" key="5">
    <source>
        <dbReference type="PROSITE" id="PS50893"/>
    </source>
</evidence>
<gene>
    <name evidence="6" type="ORF">E8M01_31400</name>
</gene>
<dbReference type="InterPro" id="IPR003439">
    <property type="entry name" value="ABC_transporter-like_ATP-bd"/>
</dbReference>
<keyword evidence="2" id="KW-0813">Transport</keyword>
<dbReference type="AlphaFoldDB" id="A0A4D7BEG7"/>
<dbReference type="CDD" id="cd03257">
    <property type="entry name" value="ABC_NikE_OppD_transporters"/>
    <property type="match status" value="2"/>
</dbReference>
<feature type="domain" description="ABC transporter" evidence="5">
    <location>
        <begin position="274"/>
        <end position="520"/>
    </location>
</feature>
<dbReference type="OrthoDB" id="9802264at2"/>
<dbReference type="SMART" id="SM00382">
    <property type="entry name" value="AAA"/>
    <property type="match status" value="2"/>
</dbReference>
<accession>A0A4D7BEG7</accession>